<comment type="caution">
    <text evidence="6">The sequence shown here is derived from an EMBL/GenBank/DDBJ whole genome shotgun (WGS) entry which is preliminary data.</text>
</comment>
<dbReference type="InterPro" id="IPR018060">
    <property type="entry name" value="HTH_AraC"/>
</dbReference>
<evidence type="ECO:0000256" key="1">
    <source>
        <dbReference type="ARBA" id="ARBA00023015"/>
    </source>
</evidence>
<dbReference type="CDD" id="cd06124">
    <property type="entry name" value="cupin_NimR-like_N"/>
    <property type="match status" value="1"/>
</dbReference>
<dbReference type="Pfam" id="PF12833">
    <property type="entry name" value="HTH_18"/>
    <property type="match status" value="1"/>
</dbReference>
<dbReference type="Pfam" id="PF02311">
    <property type="entry name" value="AraC_binding"/>
    <property type="match status" value="1"/>
</dbReference>
<dbReference type="PROSITE" id="PS01124">
    <property type="entry name" value="HTH_ARAC_FAMILY_2"/>
    <property type="match status" value="1"/>
</dbReference>
<dbReference type="EMBL" id="JBHUIY010000013">
    <property type="protein sequence ID" value="MFD2233839.1"/>
    <property type="molecule type" value="Genomic_DNA"/>
</dbReference>
<dbReference type="SMART" id="SM00342">
    <property type="entry name" value="HTH_ARAC"/>
    <property type="match status" value="1"/>
</dbReference>
<dbReference type="Proteomes" id="UP001597296">
    <property type="component" value="Unassembled WGS sequence"/>
</dbReference>
<dbReference type="PANTHER" id="PTHR11019:SF159">
    <property type="entry name" value="TRANSCRIPTIONAL REGULATOR-RELATED"/>
    <property type="match status" value="1"/>
</dbReference>
<dbReference type="Gene3D" id="2.60.120.10">
    <property type="entry name" value="Jelly Rolls"/>
    <property type="match status" value="1"/>
</dbReference>
<dbReference type="PROSITE" id="PS00041">
    <property type="entry name" value="HTH_ARAC_FAMILY_1"/>
    <property type="match status" value="1"/>
</dbReference>
<dbReference type="RefSeq" id="WP_377315738.1">
    <property type="nucleotide sequence ID" value="NZ_JBHUIY010000013.1"/>
</dbReference>
<feature type="domain" description="HTH araC/xylS-type" evidence="5">
    <location>
        <begin position="144"/>
        <end position="238"/>
    </location>
</feature>
<evidence type="ECO:0000259" key="5">
    <source>
        <dbReference type="PROSITE" id="PS01124"/>
    </source>
</evidence>
<dbReference type="InterPro" id="IPR014710">
    <property type="entry name" value="RmlC-like_jellyroll"/>
</dbReference>
<organism evidence="6 7">
    <name type="scientific">Phaeospirillum tilakii</name>
    <dbReference type="NCBI Taxonomy" id="741673"/>
    <lineage>
        <taxon>Bacteria</taxon>
        <taxon>Pseudomonadati</taxon>
        <taxon>Pseudomonadota</taxon>
        <taxon>Alphaproteobacteria</taxon>
        <taxon>Rhodospirillales</taxon>
        <taxon>Rhodospirillaceae</taxon>
        <taxon>Phaeospirillum</taxon>
    </lineage>
</organism>
<dbReference type="InterPro" id="IPR011051">
    <property type="entry name" value="RmlC_Cupin_sf"/>
</dbReference>
<dbReference type="Gene3D" id="1.10.10.60">
    <property type="entry name" value="Homeodomain-like"/>
    <property type="match status" value="1"/>
</dbReference>
<reference evidence="7" key="1">
    <citation type="journal article" date="2019" name="Int. J. Syst. Evol. Microbiol.">
        <title>The Global Catalogue of Microorganisms (GCM) 10K type strain sequencing project: providing services to taxonomists for standard genome sequencing and annotation.</title>
        <authorList>
            <consortium name="The Broad Institute Genomics Platform"/>
            <consortium name="The Broad Institute Genome Sequencing Center for Infectious Disease"/>
            <person name="Wu L."/>
            <person name="Ma J."/>
        </authorList>
    </citation>
    <scope>NUCLEOTIDE SEQUENCE [LARGE SCALE GENOMIC DNA]</scope>
    <source>
        <strain evidence="7">KCTC 15012</strain>
    </source>
</reference>
<evidence type="ECO:0000256" key="4">
    <source>
        <dbReference type="SAM" id="MobiDB-lite"/>
    </source>
</evidence>
<keyword evidence="1" id="KW-0805">Transcription regulation</keyword>
<evidence type="ECO:0000313" key="6">
    <source>
        <dbReference type="EMBL" id="MFD2233839.1"/>
    </source>
</evidence>
<evidence type="ECO:0000313" key="7">
    <source>
        <dbReference type="Proteomes" id="UP001597296"/>
    </source>
</evidence>
<evidence type="ECO:0000256" key="3">
    <source>
        <dbReference type="ARBA" id="ARBA00023163"/>
    </source>
</evidence>
<protein>
    <submittedName>
        <fullName evidence="6">AraC family transcriptional regulator</fullName>
    </submittedName>
</protein>
<dbReference type="InterPro" id="IPR003313">
    <property type="entry name" value="AraC-bd"/>
</dbReference>
<proteinExistence type="predicted"/>
<sequence>MRALARHYPDGHRLPPHRHPRGQLIHAASGVMELATRDRIWLIPPGQALWVPPGIEHRLRARGAVELRSVYFHPDALPAAAPDEPASVRVSALLGALLDRAAAIAEDPPPDERDRRILDLIGWELDWSAATPWSLPTGHDPRLARLCAAILADPADRRGLAAWGEQVGASARTLARLFRAETGMSFDLWRRQARLLLALPRLAAGEAVTSVALDLGYGNPGAFAAMVRRATGQPPRRG</sequence>
<gene>
    <name evidence="6" type="ORF">ACFSNB_08480</name>
</gene>
<accession>A0ABW5C974</accession>
<feature type="region of interest" description="Disordered" evidence="4">
    <location>
        <begin position="1"/>
        <end position="20"/>
    </location>
</feature>
<keyword evidence="3" id="KW-0804">Transcription</keyword>
<dbReference type="InterPro" id="IPR018062">
    <property type="entry name" value="HTH_AraC-typ_CS"/>
</dbReference>
<dbReference type="SUPFAM" id="SSF51182">
    <property type="entry name" value="RmlC-like cupins"/>
    <property type="match status" value="1"/>
</dbReference>
<keyword evidence="7" id="KW-1185">Reference proteome</keyword>
<dbReference type="PANTHER" id="PTHR11019">
    <property type="entry name" value="HTH-TYPE TRANSCRIPTIONAL REGULATOR NIMR"/>
    <property type="match status" value="1"/>
</dbReference>
<evidence type="ECO:0000256" key="2">
    <source>
        <dbReference type="ARBA" id="ARBA00023125"/>
    </source>
</evidence>
<name>A0ABW5C974_9PROT</name>
<keyword evidence="2" id="KW-0238">DNA-binding</keyword>